<sequence>MTDKKHHSESNISPLEKLYLFMGKYRTESTKKKGDNLPFTHANTHTPYGKFNIPDDMSNRFHELYVDAVCAGYQPHIVEKHKEYGPILLDFDFVQSGDKPKRYYTTKIIQTLVKEYNRLIYKYLDVKAKFMDAYISEKSAPALRNGEYHDGIHVIYPYICTRHGLQEAMREEFIEIIRELDVFKDIPHNNSLEKVVDKSVIYSNGFMMYLSRKNTSYKAYELTHVYCPSNKNLYDSFIPSDLKLTNRKLIHHLVTITSIRRFSERDIMKLNENVDPLVVDSKINAIKVKLQDKFKDRKLGDVHSDNENFSNYIGDSHFIKAVPDDVLADTRNILSLLSKDRAFNYDEWYKVGQCLNNIDYRLLPDWIRFSKKCPEKFKKGECETLWRKMRESNYSVATLHYFAAEDSPAKYIELKKSKISKLLDDGIQTSHNTIAKLVIEKYKYKFRCACIKQGLWYEYKNHRWIENPGGYSIRILISDELSKEYREKRSLLFSEAGEYEGKKQKIVLEEAAQISKILGNLHDNRFKKSVVSECADYAFDPNFLRNIDENIYLIGFDNGVYDLENDVFREGCPDDYISLTTGYSYVPFNKDDETAIEIEEFLNKIQTDKEMREYLMLLLSTCLSGSITEESFYVFTGSGANGKSKLMELLKYTLGEYFKPMDIRLLTEKRSSSSSASPEVADKKGIRACPFDEPKSNDEINTGFMKIFTGGDTITARALFKEPIYFKPQFKPFLLCNHLPNINSDDDGTWRRLCVIPFLSKFIKPSDTEQIAKKATWPSNYFMADGDLSNKLKSWRQTFMGMLISYYRKYKEDGLVHPKLVRQHTVNYRRRCDIFQDFINDYLEKADDSSFITLGKLYENLRTWHKSNYNGSCPNKKDLKTYLLTRTENYVEKSESLKGYKLKDFNEEDKEGEFNDEQ</sequence>
<keyword evidence="2" id="KW-0378">Hydrolase</keyword>
<dbReference type="SUPFAM" id="SSF52540">
    <property type="entry name" value="P-loop containing nucleoside triphosphate hydrolases"/>
    <property type="match status" value="1"/>
</dbReference>
<proteinExistence type="predicted"/>
<keyword evidence="1" id="KW-0547">Nucleotide-binding</keyword>
<dbReference type="AlphaFoldDB" id="A0A6C0CBX0"/>
<evidence type="ECO:0000313" key="5">
    <source>
        <dbReference type="EMBL" id="QHT01320.1"/>
    </source>
</evidence>
<dbReference type="Gene3D" id="3.40.50.300">
    <property type="entry name" value="P-loop containing nucleotide triphosphate hydrolases"/>
    <property type="match status" value="1"/>
</dbReference>
<evidence type="ECO:0000256" key="1">
    <source>
        <dbReference type="ARBA" id="ARBA00022741"/>
    </source>
</evidence>
<feature type="domain" description="SF3 helicase" evidence="4">
    <location>
        <begin position="610"/>
        <end position="771"/>
    </location>
</feature>
<protein>
    <recommendedName>
        <fullName evidence="4">SF3 helicase domain-containing protein</fullName>
    </recommendedName>
</protein>
<name>A0A6C0CBX0_9ZZZZ</name>
<dbReference type="GO" id="GO:0016817">
    <property type="term" value="F:hydrolase activity, acting on acid anhydrides"/>
    <property type="evidence" value="ECO:0007669"/>
    <property type="project" value="InterPro"/>
</dbReference>
<dbReference type="Pfam" id="PF08706">
    <property type="entry name" value="D5_N"/>
    <property type="match status" value="1"/>
</dbReference>
<dbReference type="SMART" id="SM00885">
    <property type="entry name" value="D5_N"/>
    <property type="match status" value="1"/>
</dbReference>
<dbReference type="InterPro" id="IPR014015">
    <property type="entry name" value="Helicase_SF3_DNA-vir"/>
</dbReference>
<organism evidence="5">
    <name type="scientific">viral metagenome</name>
    <dbReference type="NCBI Taxonomy" id="1070528"/>
    <lineage>
        <taxon>unclassified sequences</taxon>
        <taxon>metagenomes</taxon>
        <taxon>organismal metagenomes</taxon>
    </lineage>
</organism>
<dbReference type="NCBIfam" id="TIGR01613">
    <property type="entry name" value="primase_Cterm"/>
    <property type="match status" value="1"/>
</dbReference>
<dbReference type="PANTHER" id="PTHR35372:SF2">
    <property type="entry name" value="SF3 HELICASE DOMAIN-CONTAINING PROTEIN"/>
    <property type="match status" value="1"/>
</dbReference>
<dbReference type="InterPro" id="IPR051620">
    <property type="entry name" value="ORF904-like_C"/>
</dbReference>
<dbReference type="InterPro" id="IPR056443">
    <property type="entry name" value="AEP_C962R"/>
</dbReference>
<dbReference type="GO" id="GO:0005524">
    <property type="term" value="F:ATP binding"/>
    <property type="evidence" value="ECO:0007669"/>
    <property type="project" value="UniProtKB-KW"/>
</dbReference>
<dbReference type="Pfam" id="PF08707">
    <property type="entry name" value="PriCT_2"/>
    <property type="match status" value="1"/>
</dbReference>
<dbReference type="Pfam" id="PF23162">
    <property type="entry name" value="AEP_C962R"/>
    <property type="match status" value="1"/>
</dbReference>
<dbReference type="PROSITE" id="PS51206">
    <property type="entry name" value="SF3_HELICASE_1"/>
    <property type="match status" value="1"/>
</dbReference>
<keyword evidence="3" id="KW-0067">ATP-binding</keyword>
<dbReference type="InterPro" id="IPR006500">
    <property type="entry name" value="Helicase_put_C_phage/plasmid"/>
</dbReference>
<accession>A0A6C0CBX0</accession>
<dbReference type="InterPro" id="IPR014818">
    <property type="entry name" value="Phage/plasmid_primase_P4_C"/>
</dbReference>
<dbReference type="InterPro" id="IPR027417">
    <property type="entry name" value="P-loop_NTPase"/>
</dbReference>
<evidence type="ECO:0000259" key="4">
    <source>
        <dbReference type="PROSITE" id="PS51206"/>
    </source>
</evidence>
<dbReference type="InterPro" id="IPR014819">
    <property type="entry name" value="PriCT_2"/>
</dbReference>
<reference evidence="5" key="1">
    <citation type="journal article" date="2020" name="Nature">
        <title>Giant virus diversity and host interactions through global metagenomics.</title>
        <authorList>
            <person name="Schulz F."/>
            <person name="Roux S."/>
            <person name="Paez-Espino D."/>
            <person name="Jungbluth S."/>
            <person name="Walsh D.A."/>
            <person name="Denef V.J."/>
            <person name="McMahon K.D."/>
            <person name="Konstantinidis K.T."/>
            <person name="Eloe-Fadrosh E.A."/>
            <person name="Kyrpides N.C."/>
            <person name="Woyke T."/>
        </authorList>
    </citation>
    <scope>NUCLEOTIDE SEQUENCE</scope>
    <source>
        <strain evidence="5">GVMAG-M-3300020192-26</strain>
    </source>
</reference>
<dbReference type="EMBL" id="MN739369">
    <property type="protein sequence ID" value="QHT01320.1"/>
    <property type="molecule type" value="Genomic_DNA"/>
</dbReference>
<evidence type="ECO:0000256" key="3">
    <source>
        <dbReference type="ARBA" id="ARBA00022840"/>
    </source>
</evidence>
<dbReference type="PANTHER" id="PTHR35372">
    <property type="entry name" value="ATP BINDING PROTEIN-RELATED"/>
    <property type="match status" value="1"/>
</dbReference>
<evidence type="ECO:0000256" key="2">
    <source>
        <dbReference type="ARBA" id="ARBA00022801"/>
    </source>
</evidence>